<dbReference type="InterPro" id="IPR015424">
    <property type="entry name" value="PyrdxlP-dep_Trfase"/>
</dbReference>
<dbReference type="AlphaFoldDB" id="A0A4D6XAB4"/>
<keyword evidence="3" id="KW-0805">Transcription regulation</keyword>
<protein>
    <submittedName>
        <fullName evidence="7">Aminotransferase class I/II-fold pyridoxal phosphate-dependent enzyme</fullName>
    </submittedName>
</protein>
<dbReference type="Pfam" id="PF00155">
    <property type="entry name" value="Aminotran_1_2"/>
    <property type="match status" value="1"/>
</dbReference>
<evidence type="ECO:0000256" key="1">
    <source>
        <dbReference type="ARBA" id="ARBA00005384"/>
    </source>
</evidence>
<dbReference type="InterPro" id="IPR036388">
    <property type="entry name" value="WH-like_DNA-bd_sf"/>
</dbReference>
<evidence type="ECO:0000256" key="2">
    <source>
        <dbReference type="ARBA" id="ARBA00022898"/>
    </source>
</evidence>
<evidence type="ECO:0000313" key="8">
    <source>
        <dbReference type="Proteomes" id="UP000298551"/>
    </source>
</evidence>
<dbReference type="SUPFAM" id="SSF46785">
    <property type="entry name" value="Winged helix' DNA-binding domain"/>
    <property type="match status" value="1"/>
</dbReference>
<sequence length="449" mass="49671">MGRSPSDEFAYQAVYRYLESQFDNARRSGQLRLPSLRALARVLRVSLGTVQTAYALLEHEGRVVSVPKSGYFLRVDDQLADGPGAALSGMPAQGSALKLPQRALLTHERRLARQQTRRWGAAAGAGSEQLQNVVAKRYTRCCEHPWRAEDVHLGPDVRAVLETLLPALGLRGAMALVASPCCWRLLNALQEVGMRVLEVPSDAYGQLDLAAMARQLRDEPVRLVVMPSCLGMPQGRLSTQQEQRTIAELLAGRPLWLLENDLDSELCFSTPPKLRLRDLVDPQRLLILGSLWATAGAEAPYAYVLSRHAEAGRAFTRRAFELAPLRQQALACLLSKGETDAHLRGLRGDLQWRMDYLCQQLWNLCGEWLTFEPPEGGGLVWVRMREPGAVRQAQAVLAGSALQALPGDWFSVQGGYSQWLALAWLGEHPDPLNEALQRLARAIAPRVDG</sequence>
<keyword evidence="2" id="KW-0663">Pyridoxal phosphate</keyword>
<dbReference type="InterPro" id="IPR004839">
    <property type="entry name" value="Aminotransferase_I/II_large"/>
</dbReference>
<dbReference type="PANTHER" id="PTHR46577">
    <property type="entry name" value="HTH-TYPE TRANSCRIPTIONAL REGULATORY PROTEIN GABR"/>
    <property type="match status" value="1"/>
</dbReference>
<dbReference type="GO" id="GO:0008483">
    <property type="term" value="F:transaminase activity"/>
    <property type="evidence" value="ECO:0007669"/>
    <property type="project" value="UniProtKB-KW"/>
</dbReference>
<feature type="domain" description="HTH gntR-type" evidence="6">
    <location>
        <begin position="8"/>
        <end position="76"/>
    </location>
</feature>
<keyword evidence="7" id="KW-0808">Transferase</keyword>
<proteinExistence type="inferred from homology"/>
<dbReference type="Gene3D" id="1.10.10.10">
    <property type="entry name" value="Winged helix-like DNA-binding domain superfamily/Winged helix DNA-binding domain"/>
    <property type="match status" value="1"/>
</dbReference>
<dbReference type="SMART" id="SM00345">
    <property type="entry name" value="HTH_GNTR"/>
    <property type="match status" value="1"/>
</dbReference>
<dbReference type="Pfam" id="PF00392">
    <property type="entry name" value="GntR"/>
    <property type="match status" value="1"/>
</dbReference>
<evidence type="ECO:0000256" key="3">
    <source>
        <dbReference type="ARBA" id="ARBA00023015"/>
    </source>
</evidence>
<reference evidence="8" key="1">
    <citation type="submission" date="2019-04" db="EMBL/GenBank/DDBJ databases">
        <title>Genome sequence of Pseudomonas putida 1290, an auxin catabolizing strain.</title>
        <authorList>
            <person name="Laird T.S."/>
            <person name="Leveau J.H.J."/>
        </authorList>
    </citation>
    <scope>NUCLEOTIDE SEQUENCE [LARGE SCALE GENOMIC DNA]</scope>
    <source>
        <strain evidence="8">1290</strain>
    </source>
</reference>
<dbReference type="InterPro" id="IPR000524">
    <property type="entry name" value="Tscrpt_reg_HTH_GntR"/>
</dbReference>
<dbReference type="Proteomes" id="UP000298551">
    <property type="component" value="Chromosome"/>
</dbReference>
<evidence type="ECO:0000313" key="7">
    <source>
        <dbReference type="EMBL" id="QCI12837.1"/>
    </source>
</evidence>
<dbReference type="OrthoDB" id="7016788at2"/>
<dbReference type="PROSITE" id="PS50949">
    <property type="entry name" value="HTH_GNTR"/>
    <property type="match status" value="1"/>
</dbReference>
<dbReference type="GO" id="GO:0003700">
    <property type="term" value="F:DNA-binding transcription factor activity"/>
    <property type="evidence" value="ECO:0007669"/>
    <property type="project" value="InterPro"/>
</dbReference>
<keyword evidence="4" id="KW-0238">DNA-binding</keyword>
<dbReference type="RefSeq" id="WP_136914990.1">
    <property type="nucleotide sequence ID" value="NZ_CP039371.1"/>
</dbReference>
<dbReference type="PANTHER" id="PTHR46577:SF1">
    <property type="entry name" value="HTH-TYPE TRANSCRIPTIONAL REGULATORY PROTEIN GABR"/>
    <property type="match status" value="1"/>
</dbReference>
<dbReference type="InterPro" id="IPR051446">
    <property type="entry name" value="HTH_trans_reg/aminotransferase"/>
</dbReference>
<comment type="similarity">
    <text evidence="1">In the C-terminal section; belongs to the class-I pyridoxal-phosphate-dependent aminotransferase family.</text>
</comment>
<dbReference type="Gene3D" id="3.40.640.10">
    <property type="entry name" value="Type I PLP-dependent aspartate aminotransferase-like (Major domain)"/>
    <property type="match status" value="1"/>
</dbReference>
<dbReference type="InterPro" id="IPR015421">
    <property type="entry name" value="PyrdxlP-dep_Trfase_major"/>
</dbReference>
<dbReference type="GO" id="GO:0030170">
    <property type="term" value="F:pyridoxal phosphate binding"/>
    <property type="evidence" value="ECO:0007669"/>
    <property type="project" value="InterPro"/>
</dbReference>
<organism evidence="7 8">
    <name type="scientific">Pseudomonas putida</name>
    <name type="common">Arthrobacter siderocapsulatus</name>
    <dbReference type="NCBI Taxonomy" id="303"/>
    <lineage>
        <taxon>Bacteria</taxon>
        <taxon>Pseudomonadati</taxon>
        <taxon>Pseudomonadota</taxon>
        <taxon>Gammaproteobacteria</taxon>
        <taxon>Pseudomonadales</taxon>
        <taxon>Pseudomonadaceae</taxon>
        <taxon>Pseudomonas</taxon>
    </lineage>
</organism>
<dbReference type="InterPro" id="IPR036390">
    <property type="entry name" value="WH_DNA-bd_sf"/>
</dbReference>
<dbReference type="InterPro" id="IPR015422">
    <property type="entry name" value="PyrdxlP-dep_Trfase_small"/>
</dbReference>
<evidence type="ECO:0000256" key="4">
    <source>
        <dbReference type="ARBA" id="ARBA00023125"/>
    </source>
</evidence>
<accession>A0A4D6XAB4</accession>
<evidence type="ECO:0000259" key="6">
    <source>
        <dbReference type="PROSITE" id="PS50949"/>
    </source>
</evidence>
<gene>
    <name evidence="7" type="ORF">E6B08_16290</name>
</gene>
<dbReference type="EMBL" id="CP039371">
    <property type="protein sequence ID" value="QCI12837.1"/>
    <property type="molecule type" value="Genomic_DNA"/>
</dbReference>
<dbReference type="GO" id="GO:0003677">
    <property type="term" value="F:DNA binding"/>
    <property type="evidence" value="ECO:0007669"/>
    <property type="project" value="UniProtKB-KW"/>
</dbReference>
<keyword evidence="7" id="KW-0032">Aminotransferase</keyword>
<evidence type="ECO:0000256" key="5">
    <source>
        <dbReference type="ARBA" id="ARBA00023163"/>
    </source>
</evidence>
<name>A0A4D6XAB4_PSEPU</name>
<dbReference type="Gene3D" id="3.90.1150.10">
    <property type="entry name" value="Aspartate Aminotransferase, domain 1"/>
    <property type="match status" value="1"/>
</dbReference>
<dbReference type="SUPFAM" id="SSF53383">
    <property type="entry name" value="PLP-dependent transferases"/>
    <property type="match status" value="1"/>
</dbReference>
<keyword evidence="5" id="KW-0804">Transcription</keyword>